<protein>
    <submittedName>
        <fullName evidence="1">Uncharacterized protein</fullName>
    </submittedName>
</protein>
<proteinExistence type="predicted"/>
<keyword evidence="2" id="KW-1185">Reference proteome</keyword>
<comment type="caution">
    <text evidence="1">The sequence shown here is derived from an EMBL/GenBank/DDBJ whole genome shotgun (WGS) entry which is preliminary data.</text>
</comment>
<dbReference type="EMBL" id="JBBPBN010000029">
    <property type="protein sequence ID" value="KAK9006086.1"/>
    <property type="molecule type" value="Genomic_DNA"/>
</dbReference>
<accession>A0ABR2QZG5</accession>
<evidence type="ECO:0000313" key="1">
    <source>
        <dbReference type="EMBL" id="KAK9006086.1"/>
    </source>
</evidence>
<organism evidence="1 2">
    <name type="scientific">Hibiscus sabdariffa</name>
    <name type="common">roselle</name>
    <dbReference type="NCBI Taxonomy" id="183260"/>
    <lineage>
        <taxon>Eukaryota</taxon>
        <taxon>Viridiplantae</taxon>
        <taxon>Streptophyta</taxon>
        <taxon>Embryophyta</taxon>
        <taxon>Tracheophyta</taxon>
        <taxon>Spermatophyta</taxon>
        <taxon>Magnoliopsida</taxon>
        <taxon>eudicotyledons</taxon>
        <taxon>Gunneridae</taxon>
        <taxon>Pentapetalae</taxon>
        <taxon>rosids</taxon>
        <taxon>malvids</taxon>
        <taxon>Malvales</taxon>
        <taxon>Malvaceae</taxon>
        <taxon>Malvoideae</taxon>
        <taxon>Hibiscus</taxon>
    </lineage>
</organism>
<dbReference type="Proteomes" id="UP001396334">
    <property type="component" value="Unassembled WGS sequence"/>
</dbReference>
<name>A0ABR2QZG5_9ROSI</name>
<reference evidence="1 2" key="1">
    <citation type="journal article" date="2024" name="G3 (Bethesda)">
        <title>Genome assembly of Hibiscus sabdariffa L. provides insights into metabolisms of medicinal natural products.</title>
        <authorList>
            <person name="Kim T."/>
        </authorList>
    </citation>
    <scope>NUCLEOTIDE SEQUENCE [LARGE SCALE GENOMIC DNA]</scope>
    <source>
        <strain evidence="1">TK-2024</strain>
        <tissue evidence="1">Old leaves</tissue>
    </source>
</reference>
<gene>
    <name evidence="1" type="ORF">V6N11_035134</name>
</gene>
<sequence length="95" mass="10771">MDGYSNPILFKNWKSNATAPSEQSSLSSKFKHDSIPTTLTTFKFSSMKNRNYPRLSAGWKKQPLVVKKFDGGDGEHWFLLASFEPLEKTTEPSIN</sequence>
<evidence type="ECO:0000313" key="2">
    <source>
        <dbReference type="Proteomes" id="UP001396334"/>
    </source>
</evidence>